<evidence type="ECO:0000313" key="4">
    <source>
        <dbReference type="Proteomes" id="UP001331936"/>
    </source>
</evidence>
<comment type="caution">
    <text evidence="3">The sequence shown here is derived from an EMBL/GenBank/DDBJ whole genome shotgun (WGS) entry which is preliminary data.</text>
</comment>
<gene>
    <name evidence="3" type="ORF">Q8814_24530</name>
</gene>
<dbReference type="Proteomes" id="UP001331936">
    <property type="component" value="Unassembled WGS sequence"/>
</dbReference>
<accession>A0ABU7K095</accession>
<evidence type="ECO:0000313" key="3">
    <source>
        <dbReference type="EMBL" id="MEE2035234.1"/>
    </source>
</evidence>
<protein>
    <submittedName>
        <fullName evidence="3">Uncharacterized protein</fullName>
    </submittedName>
</protein>
<keyword evidence="2" id="KW-0732">Signal</keyword>
<reference evidence="3 4" key="1">
    <citation type="submission" date="2023-08" db="EMBL/GenBank/DDBJ databases">
        <authorList>
            <person name="Girao M."/>
            <person name="Carvalho M.F."/>
        </authorList>
    </citation>
    <scope>NUCLEOTIDE SEQUENCE [LARGE SCALE GENOMIC DNA]</scope>
    <source>
        <strain evidence="3 4">CC-R104</strain>
    </source>
</reference>
<name>A0ABU7K095_9NOCA</name>
<evidence type="ECO:0000256" key="2">
    <source>
        <dbReference type="SAM" id="SignalP"/>
    </source>
</evidence>
<proteinExistence type="predicted"/>
<dbReference type="RefSeq" id="WP_330154571.1">
    <property type="nucleotide sequence ID" value="NZ_JAUZMZ010000260.1"/>
</dbReference>
<feature type="chain" id="PRO_5045569216" evidence="2">
    <location>
        <begin position="28"/>
        <end position="87"/>
    </location>
</feature>
<keyword evidence="4" id="KW-1185">Reference proteome</keyword>
<organism evidence="3 4">
    <name type="scientific">Rhodococcus chondri</name>
    <dbReference type="NCBI Taxonomy" id="3065941"/>
    <lineage>
        <taxon>Bacteria</taxon>
        <taxon>Bacillati</taxon>
        <taxon>Actinomycetota</taxon>
        <taxon>Actinomycetes</taxon>
        <taxon>Mycobacteriales</taxon>
        <taxon>Nocardiaceae</taxon>
        <taxon>Rhodococcus</taxon>
    </lineage>
</organism>
<sequence>MTKQFRMLAGGALMGISLLLVAPTAAAAPGQDNWGQEVKECNASNCYPGGTSRGDYVKGQARDGDGPGYGREIHDLANPGNSDPALP</sequence>
<evidence type="ECO:0000256" key="1">
    <source>
        <dbReference type="SAM" id="MobiDB-lite"/>
    </source>
</evidence>
<dbReference type="EMBL" id="JAUZMZ010000260">
    <property type="protein sequence ID" value="MEE2035234.1"/>
    <property type="molecule type" value="Genomic_DNA"/>
</dbReference>
<feature type="region of interest" description="Disordered" evidence="1">
    <location>
        <begin position="50"/>
        <end position="87"/>
    </location>
</feature>
<feature type="signal peptide" evidence="2">
    <location>
        <begin position="1"/>
        <end position="27"/>
    </location>
</feature>
<feature type="compositionally biased region" description="Basic and acidic residues" evidence="1">
    <location>
        <begin position="60"/>
        <end position="75"/>
    </location>
</feature>